<dbReference type="EMBL" id="SRSD01000004">
    <property type="protein sequence ID" value="KAA0892202.1"/>
    <property type="molecule type" value="Genomic_DNA"/>
</dbReference>
<feature type="transmembrane region" description="Helical" evidence="1">
    <location>
        <begin position="64"/>
        <end position="82"/>
    </location>
</feature>
<accession>A0A5A9XG74</accession>
<evidence type="ECO:0000313" key="3">
    <source>
        <dbReference type="EMBL" id="KAA0892202.1"/>
    </source>
</evidence>
<comment type="caution">
    <text evidence="3">The sequence shown here is derived from an EMBL/GenBank/DDBJ whole genome shotgun (WGS) entry which is preliminary data.</text>
</comment>
<evidence type="ECO:0008006" key="5">
    <source>
        <dbReference type="Google" id="ProtNLM"/>
    </source>
</evidence>
<gene>
    <name evidence="3" type="ORF">ET418_08355</name>
</gene>
<evidence type="ECO:0000256" key="1">
    <source>
        <dbReference type="SAM" id="Phobius"/>
    </source>
</evidence>
<name>A0A5A9XG74_9BACT</name>
<keyword evidence="1" id="KW-0472">Membrane</keyword>
<dbReference type="OrthoDB" id="5396940at2"/>
<organism evidence="3 4">
    <name type="scientific">Oryzomonas rubra</name>
    <dbReference type="NCBI Taxonomy" id="2509454"/>
    <lineage>
        <taxon>Bacteria</taxon>
        <taxon>Pseudomonadati</taxon>
        <taxon>Thermodesulfobacteriota</taxon>
        <taxon>Desulfuromonadia</taxon>
        <taxon>Geobacterales</taxon>
        <taxon>Geobacteraceae</taxon>
        <taxon>Oryzomonas</taxon>
    </lineage>
</organism>
<proteinExistence type="predicted"/>
<dbReference type="AlphaFoldDB" id="A0A5A9XG74"/>
<dbReference type="RefSeq" id="WP_149307139.1">
    <property type="nucleotide sequence ID" value="NZ_SRSD01000004.1"/>
</dbReference>
<protein>
    <recommendedName>
        <fullName evidence="5">Glycine zipper</fullName>
    </recommendedName>
</protein>
<evidence type="ECO:0000313" key="4">
    <source>
        <dbReference type="Proteomes" id="UP000324298"/>
    </source>
</evidence>
<feature type="chain" id="PRO_5022775490" description="Glycine zipper" evidence="2">
    <location>
        <begin position="26"/>
        <end position="130"/>
    </location>
</feature>
<keyword evidence="1" id="KW-0812">Transmembrane</keyword>
<keyword evidence="4" id="KW-1185">Reference proteome</keyword>
<dbReference type="Proteomes" id="UP000324298">
    <property type="component" value="Unassembled WGS sequence"/>
</dbReference>
<sequence length="130" mass="13655">MKSMARLISLITCCALLATATSALAGDNAFREVFEDAFYGGAAGALVGAALMAFTKKPADHLDYMAYGAASGVLVGSAYGLVKSTRSLAQIDNGSIKFALPTVLPDLSESPASRQTTITWRAELLRGTFW</sequence>
<reference evidence="3 4" key="1">
    <citation type="submission" date="2019-04" db="EMBL/GenBank/DDBJ databases">
        <title>Geobacter ruber sp. nov., ferric-reducing bacteria isolated from paddy soil.</title>
        <authorList>
            <person name="Xu Z."/>
            <person name="Masuda Y."/>
            <person name="Itoh H."/>
            <person name="Senoo K."/>
        </authorList>
    </citation>
    <scope>NUCLEOTIDE SEQUENCE [LARGE SCALE GENOMIC DNA]</scope>
    <source>
        <strain evidence="3 4">Red88</strain>
    </source>
</reference>
<evidence type="ECO:0000256" key="2">
    <source>
        <dbReference type="SAM" id="SignalP"/>
    </source>
</evidence>
<feature type="signal peptide" evidence="2">
    <location>
        <begin position="1"/>
        <end position="25"/>
    </location>
</feature>
<keyword evidence="1" id="KW-1133">Transmembrane helix</keyword>
<keyword evidence="2" id="KW-0732">Signal</keyword>